<name>Q6K6D5_ORYSJ</name>
<sequence>MSFKSSYLVGGVGSDEPRGTWTTIVNGRKGAVGVEDGGRIAVLDDDDGGAAVTQDEGPMHGGRDGALGVRACVDSCRGRVLEEPAGIAGEGRSALVGAMREVVRA</sequence>
<proteinExistence type="predicted"/>
<evidence type="ECO:0000313" key="2">
    <source>
        <dbReference type="Proteomes" id="UP000000763"/>
    </source>
</evidence>
<dbReference type="Proteomes" id="UP000000763">
    <property type="component" value="Chromosome 2"/>
</dbReference>
<dbReference type="EMBL" id="AP005069">
    <property type="protein sequence ID" value="BAD23202.1"/>
    <property type="molecule type" value="Genomic_DNA"/>
</dbReference>
<reference evidence="2" key="2">
    <citation type="journal article" date="2008" name="Nucleic Acids Res.">
        <title>The rice annotation project database (RAP-DB): 2008 update.</title>
        <authorList>
            <consortium name="The rice annotation project (RAP)"/>
        </authorList>
    </citation>
    <scope>GENOME REANNOTATION</scope>
    <source>
        <strain evidence="2">cv. Nipponbare</strain>
    </source>
</reference>
<organism evidence="1 2">
    <name type="scientific">Oryza sativa subsp. japonica</name>
    <name type="common">Rice</name>
    <dbReference type="NCBI Taxonomy" id="39947"/>
    <lineage>
        <taxon>Eukaryota</taxon>
        <taxon>Viridiplantae</taxon>
        <taxon>Streptophyta</taxon>
        <taxon>Embryophyta</taxon>
        <taxon>Tracheophyta</taxon>
        <taxon>Spermatophyta</taxon>
        <taxon>Magnoliopsida</taxon>
        <taxon>Liliopsida</taxon>
        <taxon>Poales</taxon>
        <taxon>Poaceae</taxon>
        <taxon>BOP clade</taxon>
        <taxon>Oryzoideae</taxon>
        <taxon>Oryzeae</taxon>
        <taxon>Oryzinae</taxon>
        <taxon>Oryza</taxon>
        <taxon>Oryza sativa</taxon>
    </lineage>
</organism>
<accession>Q6K6D5</accession>
<evidence type="ECO:0000313" key="1">
    <source>
        <dbReference type="EMBL" id="BAD23202.1"/>
    </source>
</evidence>
<reference evidence="2" key="1">
    <citation type="journal article" date="2005" name="Nature">
        <title>The map-based sequence of the rice genome.</title>
        <authorList>
            <consortium name="International rice genome sequencing project (IRGSP)"/>
            <person name="Matsumoto T."/>
            <person name="Wu J."/>
            <person name="Kanamori H."/>
            <person name="Katayose Y."/>
            <person name="Fujisawa M."/>
            <person name="Namiki N."/>
            <person name="Mizuno H."/>
            <person name="Yamamoto K."/>
            <person name="Antonio B.A."/>
            <person name="Baba T."/>
            <person name="Sakata K."/>
            <person name="Nagamura Y."/>
            <person name="Aoki H."/>
            <person name="Arikawa K."/>
            <person name="Arita K."/>
            <person name="Bito T."/>
            <person name="Chiden Y."/>
            <person name="Fujitsuka N."/>
            <person name="Fukunaka R."/>
            <person name="Hamada M."/>
            <person name="Harada C."/>
            <person name="Hayashi A."/>
            <person name="Hijishita S."/>
            <person name="Honda M."/>
            <person name="Hosokawa S."/>
            <person name="Ichikawa Y."/>
            <person name="Idonuma A."/>
            <person name="Iijima M."/>
            <person name="Ikeda M."/>
            <person name="Ikeno M."/>
            <person name="Ito K."/>
            <person name="Ito S."/>
            <person name="Ito T."/>
            <person name="Ito Y."/>
            <person name="Ito Y."/>
            <person name="Iwabuchi A."/>
            <person name="Kamiya K."/>
            <person name="Karasawa W."/>
            <person name="Kurita K."/>
            <person name="Katagiri S."/>
            <person name="Kikuta A."/>
            <person name="Kobayashi H."/>
            <person name="Kobayashi N."/>
            <person name="Machita K."/>
            <person name="Maehara T."/>
            <person name="Masukawa M."/>
            <person name="Mizubayashi T."/>
            <person name="Mukai Y."/>
            <person name="Nagasaki H."/>
            <person name="Nagata Y."/>
            <person name="Naito S."/>
            <person name="Nakashima M."/>
            <person name="Nakama Y."/>
            <person name="Nakamichi Y."/>
            <person name="Nakamura M."/>
            <person name="Meguro A."/>
            <person name="Negishi M."/>
            <person name="Ohta I."/>
            <person name="Ohta T."/>
            <person name="Okamoto M."/>
            <person name="Ono N."/>
            <person name="Saji S."/>
            <person name="Sakaguchi M."/>
            <person name="Sakai K."/>
            <person name="Shibata M."/>
            <person name="Shimokawa T."/>
            <person name="Song J."/>
            <person name="Takazaki Y."/>
            <person name="Terasawa K."/>
            <person name="Tsugane M."/>
            <person name="Tsuji K."/>
            <person name="Ueda S."/>
            <person name="Waki K."/>
            <person name="Yamagata H."/>
            <person name="Yamamoto M."/>
            <person name="Yamamoto S."/>
            <person name="Yamane H."/>
            <person name="Yoshiki S."/>
            <person name="Yoshihara R."/>
            <person name="Yukawa K."/>
            <person name="Zhong H."/>
            <person name="Yano M."/>
            <person name="Yuan Q."/>
            <person name="Ouyang S."/>
            <person name="Liu J."/>
            <person name="Jones K.M."/>
            <person name="Gansberger K."/>
            <person name="Moffat K."/>
            <person name="Hill J."/>
            <person name="Bera J."/>
            <person name="Fadrosh D."/>
            <person name="Jin S."/>
            <person name="Johri S."/>
            <person name="Kim M."/>
            <person name="Overton L."/>
            <person name="Reardon M."/>
            <person name="Tsitrin T."/>
            <person name="Vuong H."/>
            <person name="Weaver B."/>
            <person name="Ciecko A."/>
            <person name="Tallon L."/>
            <person name="Jackson J."/>
            <person name="Pai G."/>
            <person name="Aken S.V."/>
            <person name="Utterback T."/>
            <person name="Reidmuller S."/>
            <person name="Feldblyum T."/>
            <person name="Hsiao J."/>
            <person name="Zismann V."/>
            <person name="Iobst S."/>
            <person name="de Vazeille A.R."/>
            <person name="Buell C.R."/>
            <person name="Ying K."/>
            <person name="Li Y."/>
            <person name="Lu T."/>
            <person name="Huang Y."/>
            <person name="Zhao Q."/>
            <person name="Feng Q."/>
            <person name="Zhang L."/>
            <person name="Zhu J."/>
            <person name="Weng Q."/>
            <person name="Mu J."/>
            <person name="Lu Y."/>
            <person name="Fan D."/>
            <person name="Liu Y."/>
            <person name="Guan J."/>
            <person name="Zhang Y."/>
            <person name="Yu S."/>
            <person name="Liu X."/>
            <person name="Zhang Y."/>
            <person name="Hong G."/>
            <person name="Han B."/>
            <person name="Choisne N."/>
            <person name="Demange N."/>
            <person name="Orjeda G."/>
            <person name="Samain S."/>
            <person name="Cattolico L."/>
            <person name="Pelletier E."/>
            <person name="Couloux A."/>
            <person name="Segurens B."/>
            <person name="Wincker P."/>
            <person name="D'Hont A."/>
            <person name="Scarpelli C."/>
            <person name="Weissenbach J."/>
            <person name="Salanoubat M."/>
            <person name="Quetier F."/>
            <person name="Yu Y."/>
            <person name="Kim H.R."/>
            <person name="Rambo T."/>
            <person name="Currie J."/>
            <person name="Collura K."/>
            <person name="Luo M."/>
            <person name="Yang T."/>
            <person name="Ammiraju J.S.S."/>
            <person name="Engler F."/>
            <person name="Soderlund C."/>
            <person name="Wing R.A."/>
            <person name="Palmer L.E."/>
            <person name="de la Bastide M."/>
            <person name="Spiegel L."/>
            <person name="Nascimento L."/>
            <person name="Zutavern T."/>
            <person name="O'Shaughnessy A."/>
            <person name="Dike S."/>
            <person name="Dedhia N."/>
            <person name="Preston R."/>
            <person name="Balija V."/>
            <person name="McCombie W.R."/>
            <person name="Chow T."/>
            <person name="Chen H."/>
            <person name="Chung M."/>
            <person name="Chen C."/>
            <person name="Shaw J."/>
            <person name="Wu H."/>
            <person name="Hsiao K."/>
            <person name="Chao Y."/>
            <person name="Chu M."/>
            <person name="Cheng C."/>
            <person name="Hour A."/>
            <person name="Lee P."/>
            <person name="Lin S."/>
            <person name="Lin Y."/>
            <person name="Liou J."/>
            <person name="Liu S."/>
            <person name="Hsing Y."/>
            <person name="Raghuvanshi S."/>
            <person name="Mohanty A."/>
            <person name="Bharti A.K."/>
            <person name="Gaur A."/>
            <person name="Gupta V."/>
            <person name="Kumar D."/>
            <person name="Ravi V."/>
            <person name="Vij S."/>
            <person name="Kapur A."/>
            <person name="Khurana P."/>
            <person name="Khurana P."/>
            <person name="Khurana J.P."/>
            <person name="Tyagi A.K."/>
            <person name="Gaikwad K."/>
            <person name="Singh A."/>
            <person name="Dalal V."/>
            <person name="Srivastava S."/>
            <person name="Dixit A."/>
            <person name="Pal A.K."/>
            <person name="Ghazi I.A."/>
            <person name="Yadav M."/>
            <person name="Pandit A."/>
            <person name="Bhargava A."/>
            <person name="Sureshbabu K."/>
            <person name="Batra K."/>
            <person name="Sharma T.R."/>
            <person name="Mohapatra T."/>
            <person name="Singh N.K."/>
            <person name="Messing J."/>
            <person name="Nelson A.B."/>
            <person name="Fuks G."/>
            <person name="Kavchok S."/>
            <person name="Keizer G."/>
            <person name="Linton E."/>
            <person name="Llaca V."/>
            <person name="Song R."/>
            <person name="Tanyolac B."/>
            <person name="Young S."/>
            <person name="Ho-Il K."/>
            <person name="Hahn J.H."/>
            <person name="Sangsakoo G."/>
            <person name="Vanavichit A."/>
            <person name="de Mattos Luiz.A.T."/>
            <person name="Zimmer P.D."/>
            <person name="Malone G."/>
            <person name="Dellagostin O."/>
            <person name="de Oliveira A.C."/>
            <person name="Bevan M."/>
            <person name="Bancroft I."/>
            <person name="Minx P."/>
            <person name="Cordum H."/>
            <person name="Wilson R."/>
            <person name="Cheng Z."/>
            <person name="Jin W."/>
            <person name="Jiang J."/>
            <person name="Leong S.A."/>
            <person name="Iwama H."/>
            <person name="Gojobori T."/>
            <person name="Itoh T."/>
            <person name="Niimura Y."/>
            <person name="Fujii Y."/>
            <person name="Habara T."/>
            <person name="Sakai H."/>
            <person name="Sato Y."/>
            <person name="Wilson G."/>
            <person name="Kumar K."/>
            <person name="McCouch S."/>
            <person name="Juretic N."/>
            <person name="Hoen D."/>
            <person name="Wright S."/>
            <person name="Bruskiewich R."/>
            <person name="Bureau T."/>
            <person name="Miyao A."/>
            <person name="Hirochika H."/>
            <person name="Nishikawa T."/>
            <person name="Kadowaki K."/>
            <person name="Sugiura M."/>
            <person name="Burr B."/>
            <person name="Sasaki T."/>
        </authorList>
    </citation>
    <scope>NUCLEOTIDE SEQUENCE [LARGE SCALE GENOMIC DNA]</scope>
    <source>
        <strain evidence="2">cv. Nipponbare</strain>
    </source>
</reference>
<protein>
    <submittedName>
        <fullName evidence="1">Uncharacterized protein</fullName>
    </submittedName>
</protein>
<dbReference type="AlphaFoldDB" id="Q6K6D5"/>
<gene>
    <name evidence="1" type="primary">P0654A08.29</name>
</gene>